<dbReference type="SUPFAM" id="SSF53590">
    <property type="entry name" value="Nucleoside hydrolase"/>
    <property type="match status" value="1"/>
</dbReference>
<dbReference type="GO" id="GO:0005829">
    <property type="term" value="C:cytosol"/>
    <property type="evidence" value="ECO:0007669"/>
    <property type="project" value="TreeGrafter"/>
</dbReference>
<keyword evidence="3" id="KW-0326">Glycosidase</keyword>
<dbReference type="RefSeq" id="XP_049142068.1">
    <property type="nucleotide sequence ID" value="XM_049284925.1"/>
</dbReference>
<dbReference type="PANTHER" id="PTHR12304:SF56">
    <property type="entry name" value="HYDROLASE, PUTATIVE (AFU_ORTHOLOGUE AFUA_1G11790)-RELATED"/>
    <property type="match status" value="1"/>
</dbReference>
<dbReference type="InterPro" id="IPR001910">
    <property type="entry name" value="Inosine/uridine_hydrolase_dom"/>
</dbReference>
<dbReference type="GeneID" id="73339935"/>
<proteinExistence type="inferred from homology"/>
<evidence type="ECO:0000256" key="1">
    <source>
        <dbReference type="ARBA" id="ARBA00009176"/>
    </source>
</evidence>
<dbReference type="Gene3D" id="3.90.245.10">
    <property type="entry name" value="Ribonucleoside hydrolase-like"/>
    <property type="match status" value="1"/>
</dbReference>
<protein>
    <submittedName>
        <fullName evidence="5">Inosine-uridine preferring nucleoside hydrolase</fullName>
    </submittedName>
</protein>
<name>A0A9Q8WF26_9PEZI</name>
<comment type="similarity">
    <text evidence="1">Belongs to the IUNH family.</text>
</comment>
<dbReference type="PANTHER" id="PTHR12304">
    <property type="entry name" value="INOSINE-URIDINE PREFERRING NUCLEOSIDE HYDROLASE"/>
    <property type="match status" value="1"/>
</dbReference>
<accession>A0A9Q8WF26</accession>
<evidence type="ECO:0000313" key="6">
    <source>
        <dbReference type="Proteomes" id="UP000830671"/>
    </source>
</evidence>
<evidence type="ECO:0000313" key="5">
    <source>
        <dbReference type="EMBL" id="UQC80437.1"/>
    </source>
</evidence>
<keyword evidence="6" id="KW-1185">Reference proteome</keyword>
<dbReference type="EMBL" id="CP019475">
    <property type="protein sequence ID" value="UQC80437.1"/>
    <property type="molecule type" value="Genomic_DNA"/>
</dbReference>
<dbReference type="InterPro" id="IPR036452">
    <property type="entry name" value="Ribo_hydro-like"/>
</dbReference>
<sequence>MSLSIICTATTTTPPSIPLEGGAFDASNDEGFGRSVARPSQLCQLLNATPTPFLLTQKGPGEKAGTTESHRQGHITSPGAPGCLFQGIYTGDRRRPDTSMSASPHHSPINIWFPISLLFSPAFLNEVILVFIEHFSTQFQEISSESNIAAMAPKNRVIIDSDPGIDDVMAMLLALSASPEELEVMMISVTYGNVPLQSCLKNVVALFHVLEKEIAWRKENGKPEGFESLKAYKPIVSVGAEHALEDDELAADYFHGLDGLHGVHEKHPHLSPDDRWQSLFHTEKNVDHDPSPFNQYFTPAKQVAHKEILRILKENEPNTISICVVGPMTNVALAAAEDPETFLRVKELCVMGGAVHVEGNITPHGEFNTVADAVAAARVFALTSPTPRSTMPPISDKKSSLPPYPARLSKKLKLTLFPLDITTPHLLRKNYFTETIKPIVASGSPLGQWVNHFMSKCFDKIIEMEGDGQEPGLSLHDPLTVWYLLTQSDPKWKATAEPEDIRIETTGQWTRGMHVIDRRLRVKYNEAALEASETGDAVDVLTLAEVPGDTGGWLSTSRGNRVNRMVESPGEDLFAPDLMKRVFG</sequence>
<dbReference type="GO" id="GO:0008477">
    <property type="term" value="F:purine nucleosidase activity"/>
    <property type="evidence" value="ECO:0007669"/>
    <property type="project" value="TreeGrafter"/>
</dbReference>
<organism evidence="5 6">
    <name type="scientific">Colletotrichum lupini</name>
    <dbReference type="NCBI Taxonomy" id="145971"/>
    <lineage>
        <taxon>Eukaryota</taxon>
        <taxon>Fungi</taxon>
        <taxon>Dikarya</taxon>
        <taxon>Ascomycota</taxon>
        <taxon>Pezizomycotina</taxon>
        <taxon>Sordariomycetes</taxon>
        <taxon>Hypocreomycetidae</taxon>
        <taxon>Glomerellales</taxon>
        <taxon>Glomerellaceae</taxon>
        <taxon>Colletotrichum</taxon>
        <taxon>Colletotrichum acutatum species complex</taxon>
    </lineage>
</organism>
<dbReference type="FunFam" id="3.90.245.10:FF:000006">
    <property type="entry name" value="Inosine-uridine preferring nucleoside hydrolase"/>
    <property type="match status" value="1"/>
</dbReference>
<dbReference type="AlphaFoldDB" id="A0A9Q8WF26"/>
<dbReference type="Proteomes" id="UP000830671">
    <property type="component" value="Chromosome 3"/>
</dbReference>
<dbReference type="InterPro" id="IPR023186">
    <property type="entry name" value="IUNH"/>
</dbReference>
<evidence type="ECO:0000256" key="3">
    <source>
        <dbReference type="ARBA" id="ARBA00023295"/>
    </source>
</evidence>
<gene>
    <name evidence="5" type="ORF">CLUP02_05920</name>
</gene>
<dbReference type="KEGG" id="clup:CLUP02_05920"/>
<dbReference type="GO" id="GO:0006152">
    <property type="term" value="P:purine nucleoside catabolic process"/>
    <property type="evidence" value="ECO:0007669"/>
    <property type="project" value="TreeGrafter"/>
</dbReference>
<evidence type="ECO:0000259" key="4">
    <source>
        <dbReference type="Pfam" id="PF01156"/>
    </source>
</evidence>
<keyword evidence="2 5" id="KW-0378">Hydrolase</keyword>
<reference evidence="5" key="1">
    <citation type="journal article" date="2021" name="Mol. Plant Microbe Interact.">
        <title>Complete Genome Sequence of the Plant-Pathogenic Fungus Colletotrichum lupini.</title>
        <authorList>
            <person name="Baroncelli R."/>
            <person name="Pensec F."/>
            <person name="Da Lio D."/>
            <person name="Boufleur T."/>
            <person name="Vicente I."/>
            <person name="Sarrocco S."/>
            <person name="Picot A."/>
            <person name="Baraldi E."/>
            <person name="Sukno S."/>
            <person name="Thon M."/>
            <person name="Le Floch G."/>
        </authorList>
    </citation>
    <scope>NUCLEOTIDE SEQUENCE</scope>
    <source>
        <strain evidence="5">IMI 504893</strain>
    </source>
</reference>
<dbReference type="Pfam" id="PF01156">
    <property type="entry name" value="IU_nuc_hydro"/>
    <property type="match status" value="1"/>
</dbReference>
<feature type="domain" description="Inosine/uridine-preferring nucleoside hydrolase" evidence="4">
    <location>
        <begin position="157"/>
        <end position="521"/>
    </location>
</feature>
<evidence type="ECO:0000256" key="2">
    <source>
        <dbReference type="ARBA" id="ARBA00022801"/>
    </source>
</evidence>